<dbReference type="InterPro" id="IPR011990">
    <property type="entry name" value="TPR-like_helical_dom_sf"/>
</dbReference>
<evidence type="ECO:0008006" key="3">
    <source>
        <dbReference type="Google" id="ProtNLM"/>
    </source>
</evidence>
<reference evidence="1 2" key="1">
    <citation type="submission" date="2017-03" db="EMBL/GenBank/DDBJ databases">
        <title>Complete Genome Sequence of Vibrio vulnificus FORC_053.</title>
        <authorList>
            <consortium name="Food-borne Pathogen Omics Research Center"/>
            <person name="Chung H.Y."/>
            <person name="Na E.J."/>
            <person name="Song J.S."/>
            <person name="Kim H."/>
            <person name="Lee J.-H."/>
            <person name="Ryu S."/>
            <person name="Choi S.H."/>
        </authorList>
    </citation>
    <scope>NUCLEOTIDE SEQUENCE [LARGE SCALE GENOMIC DNA]</scope>
    <source>
        <strain evidence="1 2">FORC_053</strain>
    </source>
</reference>
<dbReference type="Gene3D" id="1.25.40.10">
    <property type="entry name" value="Tetratricopeptide repeat domain"/>
    <property type="match status" value="1"/>
</dbReference>
<proteinExistence type="predicted"/>
<dbReference type="PROSITE" id="PS51257">
    <property type="entry name" value="PROKAR_LIPOPROTEIN"/>
    <property type="match status" value="1"/>
</dbReference>
<organism evidence="1 2">
    <name type="scientific">Vibrio vulnificus</name>
    <dbReference type="NCBI Taxonomy" id="672"/>
    <lineage>
        <taxon>Bacteria</taxon>
        <taxon>Pseudomonadati</taxon>
        <taxon>Pseudomonadota</taxon>
        <taxon>Gammaproteobacteria</taxon>
        <taxon>Vibrionales</taxon>
        <taxon>Vibrionaceae</taxon>
        <taxon>Vibrio</taxon>
    </lineage>
</organism>
<gene>
    <name evidence="1" type="ORF">FORC53_5538</name>
</gene>
<dbReference type="Proteomes" id="UP000263418">
    <property type="component" value="Chromosome 3"/>
</dbReference>
<dbReference type="RefSeq" id="WP_118895452.1">
    <property type="nucleotide sequence ID" value="NZ_CP019292.1"/>
</dbReference>
<sequence>MKKSLILAVIGCIALAGCSSKSEMESVQLSPKKIVANQYLNGESPDFHQLTLDEIMKMADSGDPHAQYYAWHKMQSKGEFESAYKYLKASADGGRTDSMWLIGQFNKTNDKDYEPYLDEYRESAFMRYTSNAADLGDPKAQLTYANYFRFERTKPYNKTNTNYMLHYYKMLLNNQYASKAQLEDAYKALSFMHEYGMNGVSQNTRLARTYLQTCISRLGESYECQRKLDLLN</sequence>
<dbReference type="SUPFAM" id="SSF81901">
    <property type="entry name" value="HCP-like"/>
    <property type="match status" value="1"/>
</dbReference>
<name>A0AAN1PWX1_VIBVL</name>
<evidence type="ECO:0000313" key="2">
    <source>
        <dbReference type="Proteomes" id="UP000263418"/>
    </source>
</evidence>
<dbReference type="AlphaFoldDB" id="A0AAN1PWX1"/>
<dbReference type="EMBL" id="CP019292">
    <property type="protein sequence ID" value="AXX63877.1"/>
    <property type="molecule type" value="Genomic_DNA"/>
</dbReference>
<accession>A0AAN1PWX1</accession>
<protein>
    <recommendedName>
        <fullName evidence="3">Sel1 repeat family protein</fullName>
    </recommendedName>
</protein>
<evidence type="ECO:0000313" key="1">
    <source>
        <dbReference type="EMBL" id="AXX63877.1"/>
    </source>
</evidence>